<evidence type="ECO:0000313" key="1">
    <source>
        <dbReference type="EMBL" id="VDP50707.1"/>
    </source>
</evidence>
<dbReference type="PANTHER" id="PTHR47027:SF25">
    <property type="entry name" value="REVERSE TRANSCRIPTASE DOMAIN-CONTAINING PROTEIN"/>
    <property type="match status" value="1"/>
</dbReference>
<organism evidence="1 2">
    <name type="scientific">Schistosoma margrebowiei</name>
    <dbReference type="NCBI Taxonomy" id="48269"/>
    <lineage>
        <taxon>Eukaryota</taxon>
        <taxon>Metazoa</taxon>
        <taxon>Spiralia</taxon>
        <taxon>Lophotrochozoa</taxon>
        <taxon>Platyhelminthes</taxon>
        <taxon>Trematoda</taxon>
        <taxon>Digenea</taxon>
        <taxon>Strigeidida</taxon>
        <taxon>Schistosomatoidea</taxon>
        <taxon>Schistosomatidae</taxon>
        <taxon>Schistosoma</taxon>
    </lineage>
</organism>
<evidence type="ECO:0000313" key="2">
    <source>
        <dbReference type="Proteomes" id="UP000277204"/>
    </source>
</evidence>
<dbReference type="EMBL" id="UZAI01020294">
    <property type="protein sequence ID" value="VDP50707.1"/>
    <property type="molecule type" value="Genomic_DNA"/>
</dbReference>
<dbReference type="InterPro" id="IPR045609">
    <property type="entry name" value="DUF6451"/>
</dbReference>
<sequence length="364" mass="42125">MEDVRTRRRAGIASDHHLVVANLKLKLKKNWTSGQTALQGFNTAFLRDTDRLNEFKIDLNNRFQALQDLLKKGETSMEDNWKDITEALTSTCQEVLGLKKYHQKEWISTETLDNIKERKNKKAAINNSRTRARTAFLQLKNIWNSKQLSTNIKVRIFNTNVKAVLLCGVETWRTTTTIVKKVQVFINSCLLKILNIHWPETIINSLLWERTNELSAEEEIKKRRCKWIEHTLRKSSNCITRQALTWNPEGKQKRGSPKNTIRRIIEADMKRMNRNWKELERISQDRVGIDSPVSLTEGSQGIYEELSSLTNNTQHIRMGSLCSVILNIDTSVGYTKTLGSKDSKFLNEITDFILPVSTIKSRHE</sequence>
<dbReference type="PANTHER" id="PTHR47027">
    <property type="entry name" value="REVERSE TRANSCRIPTASE DOMAIN-CONTAINING PROTEIN"/>
    <property type="match status" value="1"/>
</dbReference>
<dbReference type="AlphaFoldDB" id="A0A183N7M4"/>
<reference evidence="1 2" key="1">
    <citation type="submission" date="2018-11" db="EMBL/GenBank/DDBJ databases">
        <authorList>
            <consortium name="Pathogen Informatics"/>
        </authorList>
    </citation>
    <scope>NUCLEOTIDE SEQUENCE [LARGE SCALE GENOMIC DNA]</scope>
    <source>
        <strain evidence="1 2">Zambia</strain>
    </source>
</reference>
<name>A0A183N7M4_9TREM</name>
<dbReference type="Proteomes" id="UP000277204">
    <property type="component" value="Unassembled WGS sequence"/>
</dbReference>
<accession>A0A183N7M4</accession>
<protein>
    <submittedName>
        <fullName evidence="1">Uncharacterized protein</fullName>
    </submittedName>
</protein>
<proteinExistence type="predicted"/>
<keyword evidence="2" id="KW-1185">Reference proteome</keyword>
<gene>
    <name evidence="1" type="ORF">SMRZ_LOCUS24299</name>
</gene>
<dbReference type="Pfam" id="PF20049">
    <property type="entry name" value="DUF6451"/>
    <property type="match status" value="1"/>
</dbReference>